<reference evidence="1 2" key="1">
    <citation type="submission" date="2023-11" db="EMBL/GenBank/DDBJ databases">
        <authorList>
            <person name="Xu M."/>
            <person name="Jiang T."/>
        </authorList>
    </citation>
    <scope>NUCLEOTIDE SEQUENCE [LARGE SCALE GENOMIC DNA]</scope>
    <source>
        <strain evidence="1 2">SD</strain>
    </source>
</reference>
<sequence>MKLSGGVEWGLHCCLSLSQARAPVPAARLAELHGVSPTYLAKHLQALARAGLVRSTQGKDGGYALTRDAAEISLLDVVRAIDGEAPAFRCTEIRQRGPLAAPPSACVRPCAIARAMLAAEDAWRTALADVSIADLAQDVQGDTAGAAMPRLRAWLGGATA</sequence>
<dbReference type="PANTHER" id="PTHR33221:SF13">
    <property type="entry name" value="TRANSCRIPTIONAL REGULATOR-RELATED"/>
    <property type="match status" value="1"/>
</dbReference>
<proteinExistence type="predicted"/>
<name>A0ABU4VMY8_9ACTN</name>
<dbReference type="Pfam" id="PF02082">
    <property type="entry name" value="Rrf2"/>
    <property type="match status" value="1"/>
</dbReference>
<evidence type="ECO:0000313" key="1">
    <source>
        <dbReference type="EMBL" id="MDX8152984.1"/>
    </source>
</evidence>
<dbReference type="CDD" id="cd00090">
    <property type="entry name" value="HTH_ARSR"/>
    <property type="match status" value="1"/>
</dbReference>
<comment type="caution">
    <text evidence="1">The sequence shown here is derived from an EMBL/GenBank/DDBJ whole genome shotgun (WGS) entry which is preliminary data.</text>
</comment>
<dbReference type="RefSeq" id="WP_319955135.1">
    <property type="nucleotide sequence ID" value="NZ_JAXAVX010000009.1"/>
</dbReference>
<dbReference type="InterPro" id="IPR011991">
    <property type="entry name" value="ArsR-like_HTH"/>
</dbReference>
<dbReference type="NCBIfam" id="TIGR00738">
    <property type="entry name" value="rrf2_super"/>
    <property type="match status" value="1"/>
</dbReference>
<dbReference type="PANTHER" id="PTHR33221">
    <property type="entry name" value="WINGED HELIX-TURN-HELIX TRANSCRIPTIONAL REGULATOR, RRF2 FAMILY"/>
    <property type="match status" value="1"/>
</dbReference>
<dbReference type="InterPro" id="IPR030489">
    <property type="entry name" value="TR_Rrf2-type_CS"/>
</dbReference>
<accession>A0ABU4VMY8</accession>
<dbReference type="InterPro" id="IPR000944">
    <property type="entry name" value="Tscrpt_reg_Rrf2"/>
</dbReference>
<dbReference type="Gene3D" id="1.10.10.10">
    <property type="entry name" value="Winged helix-like DNA-binding domain superfamily/Winged helix DNA-binding domain"/>
    <property type="match status" value="1"/>
</dbReference>
<dbReference type="PROSITE" id="PS51197">
    <property type="entry name" value="HTH_RRF2_2"/>
    <property type="match status" value="1"/>
</dbReference>
<dbReference type="InterPro" id="IPR036388">
    <property type="entry name" value="WH-like_DNA-bd_sf"/>
</dbReference>
<dbReference type="InterPro" id="IPR036390">
    <property type="entry name" value="WH_DNA-bd_sf"/>
</dbReference>
<gene>
    <name evidence="1" type="ORF">SK069_15400</name>
</gene>
<keyword evidence="2" id="KW-1185">Reference proteome</keyword>
<protein>
    <submittedName>
        <fullName evidence="1">Rrf2 family transcriptional regulator</fullName>
    </submittedName>
</protein>
<dbReference type="PROSITE" id="PS01332">
    <property type="entry name" value="HTH_RRF2_1"/>
    <property type="match status" value="1"/>
</dbReference>
<dbReference type="SUPFAM" id="SSF46785">
    <property type="entry name" value="Winged helix' DNA-binding domain"/>
    <property type="match status" value="1"/>
</dbReference>
<evidence type="ECO:0000313" key="2">
    <source>
        <dbReference type="Proteomes" id="UP001277761"/>
    </source>
</evidence>
<organism evidence="1 2">
    <name type="scientific">Patulibacter brassicae</name>
    <dbReference type="NCBI Taxonomy" id="1705717"/>
    <lineage>
        <taxon>Bacteria</taxon>
        <taxon>Bacillati</taxon>
        <taxon>Actinomycetota</taxon>
        <taxon>Thermoleophilia</taxon>
        <taxon>Solirubrobacterales</taxon>
        <taxon>Patulibacteraceae</taxon>
        <taxon>Patulibacter</taxon>
    </lineage>
</organism>
<dbReference type="Proteomes" id="UP001277761">
    <property type="component" value="Unassembled WGS sequence"/>
</dbReference>
<dbReference type="EMBL" id="JAXAVX010000009">
    <property type="protein sequence ID" value="MDX8152984.1"/>
    <property type="molecule type" value="Genomic_DNA"/>
</dbReference>